<dbReference type="PANTHER" id="PTHR42637:SF1">
    <property type="entry name" value="TRNA 2-(METHYLSULFANYL)-N(6)-ISOPENTENYLADENOSINE(37) HYDROXYLASE"/>
    <property type="match status" value="1"/>
</dbReference>
<sequence length="198" mass="22697">MTMTIHDFLPCPTPEAWLAVAPDDLETLLVDHAHCERKAAATAMRLMHDYAGLTDLQEKMSRLAREELRHFEQVLKIIRQRGMRYRRMAPSRYASGLREQVRKEEPGKLVDLLVCGAFIEARSCERFEALIPRLDEQVGGFYARLLKSEARHFRDYLKLAEAANEGPVDDRVALFAEREAELITSPDTQFRFHSGVPA</sequence>
<protein>
    <submittedName>
        <fullName evidence="1">tRNA isopentenyl-2-thiomethyl-A-37 hydroxylase MiaE</fullName>
    </submittedName>
</protein>
<dbReference type="Gene3D" id="1.20.1260.10">
    <property type="match status" value="1"/>
</dbReference>
<accession>A0ABU0W4U5</accession>
<dbReference type="InterPro" id="IPR012347">
    <property type="entry name" value="Ferritin-like"/>
</dbReference>
<dbReference type="Proteomes" id="UP001239019">
    <property type="component" value="Unassembled WGS sequence"/>
</dbReference>
<evidence type="ECO:0000313" key="2">
    <source>
        <dbReference type="Proteomes" id="UP001239019"/>
    </source>
</evidence>
<proteinExistence type="predicted"/>
<evidence type="ECO:0000313" key="1">
    <source>
        <dbReference type="EMBL" id="MDQ2068933.1"/>
    </source>
</evidence>
<gene>
    <name evidence="1" type="primary">miaE</name>
    <name evidence="1" type="ORF">RBH19_03470</name>
</gene>
<dbReference type="PIRSF" id="PIRSF020736">
    <property type="entry name" value="MiaE"/>
    <property type="match status" value="1"/>
</dbReference>
<comment type="caution">
    <text evidence="1">The sequence shown here is derived from an EMBL/GenBank/DDBJ whole genome shotgun (WGS) entry which is preliminary data.</text>
</comment>
<dbReference type="EMBL" id="JAVDDT010000002">
    <property type="protein sequence ID" value="MDQ2068933.1"/>
    <property type="molecule type" value="Genomic_DNA"/>
</dbReference>
<dbReference type="CDD" id="cd07910">
    <property type="entry name" value="MiaE"/>
    <property type="match status" value="1"/>
</dbReference>
<dbReference type="PANTHER" id="PTHR42637">
    <property type="entry name" value="TRNA-(MS[2]IO[6]A)-HYDROXYLASE"/>
    <property type="match status" value="1"/>
</dbReference>
<dbReference type="InterPro" id="IPR009078">
    <property type="entry name" value="Ferritin-like_SF"/>
</dbReference>
<organism evidence="1 2">
    <name type="scientific">Natronospira bacteriovora</name>
    <dbReference type="NCBI Taxonomy" id="3069753"/>
    <lineage>
        <taxon>Bacteria</taxon>
        <taxon>Pseudomonadati</taxon>
        <taxon>Pseudomonadota</taxon>
        <taxon>Gammaproteobacteria</taxon>
        <taxon>Natronospirales</taxon>
        <taxon>Natronospiraceae</taxon>
        <taxon>Natronospira</taxon>
    </lineage>
</organism>
<dbReference type="RefSeq" id="WP_306727429.1">
    <property type="nucleotide sequence ID" value="NZ_JAVDDT010000002.1"/>
</dbReference>
<dbReference type="InterPro" id="IPR010386">
    <property type="entry name" value="tRNA-Hydrxlase_MiaE"/>
</dbReference>
<dbReference type="SUPFAM" id="SSF47240">
    <property type="entry name" value="Ferritin-like"/>
    <property type="match status" value="1"/>
</dbReference>
<dbReference type="Pfam" id="PF06175">
    <property type="entry name" value="MiaE"/>
    <property type="match status" value="1"/>
</dbReference>
<name>A0ABU0W4U5_9GAMM</name>
<keyword evidence="2" id="KW-1185">Reference proteome</keyword>
<reference evidence="1 2" key="1">
    <citation type="submission" date="2023-08" db="EMBL/GenBank/DDBJ databases">
        <title>Whole-genome sequencing of halo(alkali)philic microorganisms from hypersaline lakes.</title>
        <authorList>
            <person name="Sorokin D.Y."/>
            <person name="Abbas B."/>
            <person name="Merkel A.Y."/>
        </authorList>
    </citation>
    <scope>NUCLEOTIDE SEQUENCE [LARGE SCALE GENOMIC DNA]</scope>
    <source>
        <strain evidence="1 2">AB-CW4</strain>
    </source>
</reference>